<comment type="function">
    <text evidence="8">Ferredoxins are iron-sulfur proteins that transfer electrons in a wide variety of metabolic reactions.</text>
</comment>
<dbReference type="PROSITE" id="PS51379">
    <property type="entry name" value="4FE4S_FER_2"/>
    <property type="match status" value="1"/>
</dbReference>
<accession>A0A191V5N7</accession>
<evidence type="ECO:0000256" key="2">
    <source>
        <dbReference type="ARBA" id="ARBA00022448"/>
    </source>
</evidence>
<dbReference type="PROSITE" id="PS00198">
    <property type="entry name" value="4FE4S_FER_1"/>
    <property type="match status" value="1"/>
</dbReference>
<dbReference type="KEGG" id="spav:Spa2297_26575"/>
<dbReference type="PRINTS" id="PR00354">
    <property type="entry name" value="7FE8SFRDOXIN"/>
</dbReference>
<dbReference type="GO" id="GO:0051539">
    <property type="term" value="F:4 iron, 4 sulfur cluster binding"/>
    <property type="evidence" value="ECO:0007669"/>
    <property type="project" value="UniProtKB-UniRule"/>
</dbReference>
<sequence>MTHVVAEQCVRCKFAECVTYCPVACFREGDTFLVIDPEECIDCGNCVEACPADAIYPEDELPPELRPALEWNARLAPLLPLATADLRPLAEADAWLGRPDKWGTLAGEQAPAAGRP</sequence>
<evidence type="ECO:0000256" key="6">
    <source>
        <dbReference type="ARBA" id="ARBA00023004"/>
    </source>
</evidence>
<keyword evidence="3 8" id="KW-0004">4Fe-4S</keyword>
<dbReference type="GO" id="GO:0009055">
    <property type="term" value="F:electron transfer activity"/>
    <property type="evidence" value="ECO:0007669"/>
    <property type="project" value="UniProtKB-UniRule"/>
</dbReference>
<dbReference type="RefSeq" id="WP_064730542.1">
    <property type="nucleotide sequence ID" value="NZ_BMRX01000007.1"/>
</dbReference>
<gene>
    <name evidence="9" type="ORF">Spa2297_26575</name>
</gene>
<dbReference type="InterPro" id="IPR000813">
    <property type="entry name" value="7Fe_ferredoxin"/>
</dbReference>
<dbReference type="GO" id="GO:0046872">
    <property type="term" value="F:metal ion binding"/>
    <property type="evidence" value="ECO:0007669"/>
    <property type="project" value="UniProtKB-UniRule"/>
</dbReference>
<dbReference type="SUPFAM" id="SSF54862">
    <property type="entry name" value="4Fe-4S ferredoxins"/>
    <property type="match status" value="1"/>
</dbReference>
<dbReference type="AlphaFoldDB" id="A0A191V5N7"/>
<dbReference type="InterPro" id="IPR050294">
    <property type="entry name" value="RnfB_subfamily"/>
</dbReference>
<dbReference type="InterPro" id="IPR017896">
    <property type="entry name" value="4Fe4S_Fe-S-bd"/>
</dbReference>
<reference evidence="9 10" key="1">
    <citation type="submission" date="2016-05" db="EMBL/GenBank/DDBJ databases">
        <title>Non-Contiguous Finished Genome Sequence of Streptomyces parvulus 2297 Integrated Site-Specifically with Actinophage R4.</title>
        <authorList>
            <person name="Nishizawa T."/>
            <person name="Miura T."/>
            <person name="Harada C."/>
            <person name="Guo Y."/>
            <person name="Narisawa K."/>
            <person name="Ohta H."/>
            <person name="Takahashi H."/>
            <person name="Shirai M."/>
        </authorList>
    </citation>
    <scope>NUCLEOTIDE SEQUENCE [LARGE SCALE GENOMIC DNA]</scope>
    <source>
        <strain evidence="9 10">2297</strain>
    </source>
</reference>
<keyword evidence="8" id="KW-0003">3Fe-4S</keyword>
<dbReference type="EMBL" id="CP015866">
    <property type="protein sequence ID" value="ANJ10222.1"/>
    <property type="molecule type" value="Genomic_DNA"/>
</dbReference>
<dbReference type="GeneID" id="91310181"/>
<dbReference type="GO" id="GO:0051538">
    <property type="term" value="F:3 iron, 4 sulfur cluster binding"/>
    <property type="evidence" value="ECO:0007669"/>
    <property type="project" value="UniProtKB-UniRule"/>
</dbReference>
<keyword evidence="7 8" id="KW-0411">Iron-sulfur</keyword>
<dbReference type="PANTHER" id="PTHR42859">
    <property type="entry name" value="OXIDOREDUCTASE"/>
    <property type="match status" value="1"/>
</dbReference>
<name>A0A191V5N7_9ACTN</name>
<dbReference type="Proteomes" id="UP000078468">
    <property type="component" value="Chromosome"/>
</dbReference>
<keyword evidence="5 8" id="KW-0249">Electron transport</keyword>
<evidence type="ECO:0000256" key="8">
    <source>
        <dbReference type="RuleBase" id="RU365098"/>
    </source>
</evidence>
<protein>
    <recommendedName>
        <fullName evidence="8">Ferredoxin</fullName>
    </recommendedName>
</protein>
<dbReference type="Gene3D" id="3.30.70.20">
    <property type="match status" value="1"/>
</dbReference>
<evidence type="ECO:0000313" key="9">
    <source>
        <dbReference type="EMBL" id="ANJ10222.1"/>
    </source>
</evidence>
<organism evidence="9 10">
    <name type="scientific">Streptomyces parvulus</name>
    <dbReference type="NCBI Taxonomy" id="146923"/>
    <lineage>
        <taxon>Bacteria</taxon>
        <taxon>Bacillati</taxon>
        <taxon>Actinomycetota</taxon>
        <taxon>Actinomycetes</taxon>
        <taxon>Kitasatosporales</taxon>
        <taxon>Streptomycetaceae</taxon>
        <taxon>Streptomyces</taxon>
    </lineage>
</organism>
<proteinExistence type="predicted"/>
<keyword evidence="6 8" id="KW-0408">Iron</keyword>
<keyword evidence="2 8" id="KW-0813">Transport</keyword>
<dbReference type="InterPro" id="IPR017900">
    <property type="entry name" value="4Fe4S_Fe_S_CS"/>
</dbReference>
<evidence type="ECO:0000256" key="5">
    <source>
        <dbReference type="ARBA" id="ARBA00022982"/>
    </source>
</evidence>
<evidence type="ECO:0000256" key="7">
    <source>
        <dbReference type="ARBA" id="ARBA00023014"/>
    </source>
</evidence>
<dbReference type="Pfam" id="PF00037">
    <property type="entry name" value="Fer4"/>
    <property type="match status" value="1"/>
</dbReference>
<dbReference type="PANTHER" id="PTHR42859:SF2">
    <property type="entry name" value="FERREDOXIN"/>
    <property type="match status" value="1"/>
</dbReference>
<evidence type="ECO:0000313" key="10">
    <source>
        <dbReference type="Proteomes" id="UP000078468"/>
    </source>
</evidence>
<keyword evidence="4 8" id="KW-0479">Metal-binding</keyword>
<comment type="cofactor">
    <cofactor evidence="1 8">
        <name>[4Fe-4S] cluster</name>
        <dbReference type="ChEBI" id="CHEBI:49883"/>
    </cofactor>
</comment>
<evidence type="ECO:0000256" key="3">
    <source>
        <dbReference type="ARBA" id="ARBA00022485"/>
    </source>
</evidence>
<evidence type="ECO:0000256" key="1">
    <source>
        <dbReference type="ARBA" id="ARBA00001966"/>
    </source>
</evidence>
<evidence type="ECO:0000256" key="4">
    <source>
        <dbReference type="ARBA" id="ARBA00022723"/>
    </source>
</evidence>
<comment type="cofactor">
    <cofactor evidence="8">
        <name>[3Fe-4S] cluster</name>
        <dbReference type="ChEBI" id="CHEBI:21137"/>
    </cofactor>
    <text evidence="8">Binds 1 [3Fe-4S] cluster.</text>
</comment>